<evidence type="ECO:0000313" key="2">
    <source>
        <dbReference type="EMBL" id="AQL06300.1"/>
    </source>
</evidence>
<reference evidence="2" key="1">
    <citation type="submission" date="2015-12" db="EMBL/GenBank/DDBJ databases">
        <title>Update maize B73 reference genome by single molecule sequencing technologies.</title>
        <authorList>
            <consortium name="Maize Genome Sequencing Project"/>
            <person name="Ware D."/>
        </authorList>
    </citation>
    <scope>NUCLEOTIDE SEQUENCE</scope>
    <source>
        <tissue evidence="2">Seedling</tissue>
    </source>
</reference>
<feature type="region of interest" description="Disordered" evidence="1">
    <location>
        <begin position="291"/>
        <end position="325"/>
    </location>
</feature>
<feature type="compositionally biased region" description="Polar residues" evidence="1">
    <location>
        <begin position="184"/>
        <end position="195"/>
    </location>
</feature>
<organism evidence="2">
    <name type="scientific">Zea mays</name>
    <name type="common">Maize</name>
    <dbReference type="NCBI Taxonomy" id="4577"/>
    <lineage>
        <taxon>Eukaryota</taxon>
        <taxon>Viridiplantae</taxon>
        <taxon>Streptophyta</taxon>
        <taxon>Embryophyta</taxon>
        <taxon>Tracheophyta</taxon>
        <taxon>Spermatophyta</taxon>
        <taxon>Magnoliopsida</taxon>
        <taxon>Liliopsida</taxon>
        <taxon>Poales</taxon>
        <taxon>Poaceae</taxon>
        <taxon>PACMAD clade</taxon>
        <taxon>Panicoideae</taxon>
        <taxon>Andropogonodae</taxon>
        <taxon>Andropogoneae</taxon>
        <taxon>Tripsacinae</taxon>
        <taxon>Zea</taxon>
    </lineage>
</organism>
<sequence length="361" mass="39124">MPKLRAGIPTQYLVVVLGMQVPYHAASSVININRVGRTLYKLGVCQKLRLSTYKKVSALPVLDLHRPRVPTRPPLPENLPLRRSHHQRLRRIRCPLAHADLAPRPPPLLPSPPPPPPPASPLRPLLPPCATPLRTRWDLGASRPPLQSTSTTHAFFSGPTSKSRGRGHSLGGAKYGDGVLARSCPSSMTPSSNAPNPHALSPKRQAPGDTVVYLSPAYLLSSHIDIQAAVAKAAELRALHASLLQSGSAAAYNVRAYASCSPPIRAPHHRQRRCRPHRVDGHRITFRRPRHVAAPGGGVGRRHRRRGARDGGSGGPPLQAQSHSPLLRLTKMASLLEDLIWYSLSSSHASPCLPPPTFPPL</sequence>
<feature type="compositionally biased region" description="Pro residues" evidence="1">
    <location>
        <begin position="103"/>
        <end position="127"/>
    </location>
</feature>
<dbReference type="ExpressionAtlas" id="A0A1D6P926">
    <property type="expression patterns" value="baseline and differential"/>
</dbReference>
<feature type="region of interest" description="Disordered" evidence="1">
    <location>
        <begin position="141"/>
        <end position="206"/>
    </location>
</feature>
<proteinExistence type="predicted"/>
<dbReference type="EMBL" id="CM000785">
    <property type="protein sequence ID" value="AQL06300.1"/>
    <property type="molecule type" value="Genomic_DNA"/>
</dbReference>
<protein>
    <submittedName>
        <fullName evidence="2">Uncharacterized protein</fullName>
    </submittedName>
</protein>
<evidence type="ECO:0000256" key="1">
    <source>
        <dbReference type="SAM" id="MobiDB-lite"/>
    </source>
</evidence>
<feature type="region of interest" description="Disordered" evidence="1">
    <location>
        <begin position="100"/>
        <end position="127"/>
    </location>
</feature>
<dbReference type="InParanoid" id="A0A1D6P926"/>
<name>A0A1D6P926_MAIZE</name>
<gene>
    <name evidence="2" type="ORF">ZEAMMB73_Zm00001d047383</name>
</gene>
<accession>A0A1D6P926</accession>
<feature type="compositionally biased region" description="Polar residues" evidence="1">
    <location>
        <begin position="145"/>
        <end position="162"/>
    </location>
</feature>
<dbReference type="AlphaFoldDB" id="A0A1D6P926"/>